<protein>
    <submittedName>
        <fullName evidence="1">Uncharacterized protein</fullName>
    </submittedName>
</protein>
<gene>
    <name evidence="1" type="ORF">BLA3211_01662</name>
</gene>
<organism evidence="1 2">
    <name type="scientific">Burkholderia aenigmatica</name>
    <dbReference type="NCBI Taxonomy" id="2015348"/>
    <lineage>
        <taxon>Bacteria</taxon>
        <taxon>Pseudomonadati</taxon>
        <taxon>Pseudomonadota</taxon>
        <taxon>Betaproteobacteria</taxon>
        <taxon>Burkholderiales</taxon>
        <taxon>Burkholderiaceae</taxon>
        <taxon>Burkholderia</taxon>
        <taxon>Burkholderia cepacia complex</taxon>
    </lineage>
</organism>
<evidence type="ECO:0000313" key="1">
    <source>
        <dbReference type="EMBL" id="CAB3962276.1"/>
    </source>
</evidence>
<name>A0A6J5IPP3_9BURK</name>
<sequence>MDDIPKQKTVSNTYEEVADTVVAYMVDCGLKDADVNVGEFQFAFEHAYRPLPRFWRDFELQPIIEAVLRQYPTWRSAAVHRDQSAQNVLRKVRKLLNRRAFDEANAEMLMALPQQVRPTTADVALDWICTELWSRGLKAKLRFAQWIGLDCGDKALELVRCFEQATSGVEYLRPATQFARQWRDQCVAKRHTVTA</sequence>
<dbReference type="Proteomes" id="UP000494301">
    <property type="component" value="Unassembled WGS sequence"/>
</dbReference>
<dbReference type="AlphaFoldDB" id="A0A6J5IPP3"/>
<evidence type="ECO:0000313" key="2">
    <source>
        <dbReference type="Proteomes" id="UP000494301"/>
    </source>
</evidence>
<accession>A0A6J5IPP3</accession>
<reference evidence="1 2" key="1">
    <citation type="submission" date="2020-04" db="EMBL/GenBank/DDBJ databases">
        <authorList>
            <person name="Depoorter E."/>
        </authorList>
    </citation>
    <scope>NUCLEOTIDE SEQUENCE [LARGE SCALE GENOMIC DNA]</scope>
    <source>
        <strain evidence="1 2">BCC0217</strain>
    </source>
</reference>
<dbReference type="EMBL" id="CABWIL020000005">
    <property type="protein sequence ID" value="CAB3962276.1"/>
    <property type="molecule type" value="Genomic_DNA"/>
</dbReference>
<dbReference type="RefSeq" id="WP_175220912.1">
    <property type="nucleotide sequence ID" value="NZ_CABWIL020000005.1"/>
</dbReference>
<proteinExistence type="predicted"/>